<dbReference type="GO" id="GO:0042470">
    <property type="term" value="C:melanosome"/>
    <property type="evidence" value="ECO:0007669"/>
    <property type="project" value="InterPro"/>
</dbReference>
<sequence>MTMTTLFTVTTPSKERPQITQFPPNITDIRNHAEVSYCGKGSQQTSRWITAVNGCVLFIMSYGGSGSGSGSRGEFSVHFSSRRGAGLIRAEEAAGIALLAVILTALLILGCWYYRRRGGYKMIRSGRNGGQSWREMMRAGQFSESGSGEENKMALNELSNLQPAIPNAPPAYEKIASGPSPPPYSP</sequence>
<evidence type="ECO:0000313" key="3">
    <source>
        <dbReference type="EMBL" id="RXN18826.1"/>
    </source>
</evidence>
<dbReference type="PANTHER" id="PTHR15305">
    <property type="entry name" value="MELANOMA ANTIGEN RECOGNIZED BY T-CELLS 1"/>
    <property type="match status" value="1"/>
</dbReference>
<evidence type="ECO:0000256" key="1">
    <source>
        <dbReference type="SAM" id="MobiDB-lite"/>
    </source>
</evidence>
<name>A0A498MIX9_LABRO</name>
<reference evidence="3 4" key="1">
    <citation type="submission" date="2018-03" db="EMBL/GenBank/DDBJ databases">
        <title>Draft genome sequence of Rohu Carp (Labeo rohita).</title>
        <authorList>
            <person name="Das P."/>
            <person name="Kushwaha B."/>
            <person name="Joshi C.G."/>
            <person name="Kumar D."/>
            <person name="Nagpure N.S."/>
            <person name="Sahoo L."/>
            <person name="Das S.P."/>
            <person name="Bit A."/>
            <person name="Patnaik S."/>
            <person name="Meher P.K."/>
            <person name="Jayasankar P."/>
            <person name="Koringa P.G."/>
            <person name="Patel N.V."/>
            <person name="Hinsu A.T."/>
            <person name="Kumar R."/>
            <person name="Pandey M."/>
            <person name="Agarwal S."/>
            <person name="Srivastava S."/>
            <person name="Singh M."/>
            <person name="Iquebal M.A."/>
            <person name="Jaiswal S."/>
            <person name="Angadi U.B."/>
            <person name="Kumar N."/>
            <person name="Raza M."/>
            <person name="Shah T.M."/>
            <person name="Rai A."/>
            <person name="Jena J.K."/>
        </authorList>
    </citation>
    <scope>NUCLEOTIDE SEQUENCE [LARGE SCALE GENOMIC DNA]</scope>
    <source>
        <strain evidence="3">DASCIFA01</strain>
        <tissue evidence="3">Testis</tissue>
    </source>
</reference>
<comment type="caution">
    <text evidence="3">The sequence shown here is derived from an EMBL/GenBank/DDBJ whole genome shotgun (WGS) entry which is preliminary data.</text>
</comment>
<protein>
    <submittedName>
        <fullName evidence="3">Melanoma antigen recognized by T-cells 1</fullName>
    </submittedName>
</protein>
<dbReference type="Pfam" id="PF14991">
    <property type="entry name" value="MLANA"/>
    <property type="match status" value="1"/>
</dbReference>
<dbReference type="InterPro" id="IPR029242">
    <property type="entry name" value="MLANA"/>
</dbReference>
<keyword evidence="2" id="KW-0472">Membrane</keyword>
<keyword evidence="2" id="KW-0812">Transmembrane</keyword>
<dbReference type="EMBL" id="QBIY01012698">
    <property type="protein sequence ID" value="RXN18826.1"/>
    <property type="molecule type" value="Genomic_DNA"/>
</dbReference>
<dbReference type="Proteomes" id="UP000290572">
    <property type="component" value="Unassembled WGS sequence"/>
</dbReference>
<proteinExistence type="predicted"/>
<dbReference type="AlphaFoldDB" id="A0A498MIX9"/>
<feature type="transmembrane region" description="Helical" evidence="2">
    <location>
        <begin position="93"/>
        <end position="114"/>
    </location>
</feature>
<gene>
    <name evidence="3" type="ORF">ROHU_025966</name>
</gene>
<keyword evidence="2" id="KW-1133">Transmembrane helix</keyword>
<dbReference type="PANTHER" id="PTHR15305:SF0">
    <property type="entry name" value="MELANOMA ANTIGEN RECOGNIZED BY T-CELLS 1"/>
    <property type="match status" value="1"/>
</dbReference>
<dbReference type="STRING" id="84645.A0A498MIX9"/>
<evidence type="ECO:0000256" key="2">
    <source>
        <dbReference type="SAM" id="Phobius"/>
    </source>
</evidence>
<feature type="region of interest" description="Disordered" evidence="1">
    <location>
        <begin position="144"/>
        <end position="186"/>
    </location>
</feature>
<keyword evidence="4" id="KW-1185">Reference proteome</keyword>
<organism evidence="3 4">
    <name type="scientific">Labeo rohita</name>
    <name type="common">Indian major carp</name>
    <name type="synonym">Cyprinus rohita</name>
    <dbReference type="NCBI Taxonomy" id="84645"/>
    <lineage>
        <taxon>Eukaryota</taxon>
        <taxon>Metazoa</taxon>
        <taxon>Chordata</taxon>
        <taxon>Craniata</taxon>
        <taxon>Vertebrata</taxon>
        <taxon>Euteleostomi</taxon>
        <taxon>Actinopterygii</taxon>
        <taxon>Neopterygii</taxon>
        <taxon>Teleostei</taxon>
        <taxon>Ostariophysi</taxon>
        <taxon>Cypriniformes</taxon>
        <taxon>Cyprinidae</taxon>
        <taxon>Labeoninae</taxon>
        <taxon>Labeonini</taxon>
        <taxon>Labeo</taxon>
    </lineage>
</organism>
<evidence type="ECO:0000313" key="4">
    <source>
        <dbReference type="Proteomes" id="UP000290572"/>
    </source>
</evidence>
<accession>A0A498MIX9</accession>